<protein>
    <submittedName>
        <fullName evidence="1">Uncharacterized protein</fullName>
    </submittedName>
</protein>
<comment type="caution">
    <text evidence="1">The sequence shown here is derived from an EMBL/GenBank/DDBJ whole genome shotgun (WGS) entry which is preliminary data.</text>
</comment>
<name>A0ABU1MRL5_9SPHN</name>
<proteinExistence type="predicted"/>
<evidence type="ECO:0000313" key="2">
    <source>
        <dbReference type="Proteomes" id="UP001184150"/>
    </source>
</evidence>
<dbReference type="EMBL" id="JAVDRD010000013">
    <property type="protein sequence ID" value="MDR6512984.1"/>
    <property type="molecule type" value="Genomic_DNA"/>
</dbReference>
<dbReference type="Proteomes" id="UP001184150">
    <property type="component" value="Unassembled WGS sequence"/>
</dbReference>
<reference evidence="1 2" key="1">
    <citation type="submission" date="2023-07" db="EMBL/GenBank/DDBJ databases">
        <title>Sorghum-associated microbial communities from plants grown in Nebraska, USA.</title>
        <authorList>
            <person name="Schachtman D."/>
        </authorList>
    </citation>
    <scope>NUCLEOTIDE SEQUENCE [LARGE SCALE GENOMIC DNA]</scope>
    <source>
        <strain evidence="1 2">DS1027</strain>
    </source>
</reference>
<keyword evidence="2" id="KW-1185">Reference proteome</keyword>
<dbReference type="RefSeq" id="WP_309806369.1">
    <property type="nucleotide sequence ID" value="NZ_JAVDRD010000013.1"/>
</dbReference>
<sequence>MSVSNCAQPCLRLPPGWAWFCASLPDGRQHRFGYAANADAGALLRRAWEIWSPARTGPDGRFLAAGLAVASDCAGL</sequence>
<accession>A0ABU1MRL5</accession>
<gene>
    <name evidence="1" type="ORF">J2792_003872</name>
</gene>
<evidence type="ECO:0000313" key="1">
    <source>
        <dbReference type="EMBL" id="MDR6512984.1"/>
    </source>
</evidence>
<organism evidence="1 2">
    <name type="scientific">Novosphingobium capsulatum</name>
    <dbReference type="NCBI Taxonomy" id="13688"/>
    <lineage>
        <taxon>Bacteria</taxon>
        <taxon>Pseudomonadati</taxon>
        <taxon>Pseudomonadota</taxon>
        <taxon>Alphaproteobacteria</taxon>
        <taxon>Sphingomonadales</taxon>
        <taxon>Sphingomonadaceae</taxon>
        <taxon>Novosphingobium</taxon>
    </lineage>
</organism>